<dbReference type="GeneID" id="108053489"/>
<feature type="domain" description="Carbohydrate kinase PfkB" evidence="1">
    <location>
        <begin position="15"/>
        <end position="309"/>
    </location>
</feature>
<dbReference type="SUPFAM" id="SSF53613">
    <property type="entry name" value="Ribokinase-like"/>
    <property type="match status" value="1"/>
</dbReference>
<dbReference type="GO" id="GO:0004454">
    <property type="term" value="F:ketohexokinase activity"/>
    <property type="evidence" value="ECO:0007669"/>
    <property type="project" value="InterPro"/>
</dbReference>
<dbReference type="Proteomes" id="UP001652680">
    <property type="component" value="Unassembled WGS sequence"/>
</dbReference>
<evidence type="ECO:0000313" key="4">
    <source>
        <dbReference type="RefSeq" id="XP_016991647.1"/>
    </source>
</evidence>
<evidence type="ECO:0000259" key="1">
    <source>
        <dbReference type="Pfam" id="PF00294"/>
    </source>
</evidence>
<evidence type="ECO:0000313" key="3">
    <source>
        <dbReference type="Proteomes" id="UP001652680"/>
    </source>
</evidence>
<dbReference type="CDD" id="cd01939">
    <property type="entry name" value="Ketohexokinase"/>
    <property type="match status" value="1"/>
</dbReference>
<dbReference type="InterPro" id="IPR029056">
    <property type="entry name" value="Ribokinase-like"/>
</dbReference>
<dbReference type="GO" id="GO:0006000">
    <property type="term" value="P:fructose metabolic process"/>
    <property type="evidence" value="ECO:0007669"/>
    <property type="project" value="InterPro"/>
</dbReference>
<name>A0A6P4FPH5_DRORH</name>
<dbReference type="EnsemblMetazoa" id="XM_017136158.2">
    <property type="protein sequence ID" value="XP_016991647.1"/>
    <property type="gene ID" value="LOC108053489"/>
</dbReference>
<reference evidence="3" key="1">
    <citation type="journal article" date="2021" name="Elife">
        <title>Highly contiguous assemblies of 101 drosophilid genomes.</title>
        <authorList>
            <person name="Kim B.Y."/>
            <person name="Wang J.R."/>
            <person name="Miller D.E."/>
            <person name="Barmina O."/>
            <person name="Delaney E."/>
            <person name="Thompson A."/>
            <person name="Comeault A.A."/>
            <person name="Peede D."/>
            <person name="D'Agostino E.R."/>
            <person name="Pelaez J."/>
            <person name="Aguilar J.M."/>
            <person name="Haji D."/>
            <person name="Matsunaga T."/>
            <person name="Armstrong E.E."/>
            <person name="Zych M."/>
            <person name="Ogawa Y."/>
            <person name="Stamenkovic-Radak M."/>
            <person name="Jelic M."/>
            <person name="Veselinovic M.S."/>
            <person name="Tanaskovic M."/>
            <person name="Eric P."/>
            <person name="Gao J.J."/>
            <person name="Katoh T.K."/>
            <person name="Toda M.J."/>
            <person name="Watabe H."/>
            <person name="Watada M."/>
            <person name="Davis J.S."/>
            <person name="Moyle L.C."/>
            <person name="Manoli G."/>
            <person name="Bertolini E."/>
            <person name="Kostal V."/>
            <person name="Hawley R.S."/>
            <person name="Takahashi A."/>
            <person name="Jones C.D."/>
            <person name="Price D.K."/>
            <person name="Whiteman N."/>
            <person name="Kopp A."/>
            <person name="Matute D.R."/>
            <person name="Petrov D.A."/>
        </authorList>
    </citation>
    <scope>NUCLEOTIDE SEQUENCE [LARGE SCALE GENOMIC DNA]</scope>
</reference>
<gene>
    <name evidence="4" type="primary">LOC108053489</name>
    <name evidence="2" type="synonym">108053489</name>
</gene>
<dbReference type="InterPro" id="IPR034093">
    <property type="entry name" value="KHK"/>
</dbReference>
<dbReference type="Gene3D" id="3.40.1190.20">
    <property type="match status" value="1"/>
</dbReference>
<reference evidence="2" key="3">
    <citation type="submission" date="2025-05" db="UniProtKB">
        <authorList>
            <consortium name="EnsemblMetazoa"/>
        </authorList>
    </citation>
    <scope>IDENTIFICATION</scope>
</reference>
<organism evidence="4">
    <name type="scientific">Drosophila rhopaloa</name>
    <name type="common">Fruit fly</name>
    <dbReference type="NCBI Taxonomy" id="1041015"/>
    <lineage>
        <taxon>Eukaryota</taxon>
        <taxon>Metazoa</taxon>
        <taxon>Ecdysozoa</taxon>
        <taxon>Arthropoda</taxon>
        <taxon>Hexapoda</taxon>
        <taxon>Insecta</taxon>
        <taxon>Pterygota</taxon>
        <taxon>Neoptera</taxon>
        <taxon>Endopterygota</taxon>
        <taxon>Diptera</taxon>
        <taxon>Brachycera</taxon>
        <taxon>Muscomorpha</taxon>
        <taxon>Ephydroidea</taxon>
        <taxon>Drosophilidae</taxon>
        <taxon>Drosophila</taxon>
        <taxon>Sophophora</taxon>
    </lineage>
</organism>
<accession>A0A6P4FPH5</accession>
<keyword evidence="3" id="KW-1185">Reference proteome</keyword>
<dbReference type="InterPro" id="IPR052562">
    <property type="entry name" value="Ketohexokinase-related"/>
</dbReference>
<dbReference type="Pfam" id="PF00294">
    <property type="entry name" value="PfkB"/>
    <property type="match status" value="1"/>
</dbReference>
<sequence length="322" mass="36033">MGDSDKKLSWAVGKKTVMCVGATSIDFVSTTKTFPEPNKLEKAVGGYWIRGGNASNNCTVLSNLGVKVEFFGMLSSLCMFQVLVDDLKARGIIVENCPTCDQPAPFASVILTKSTKTRNIISCNSNFPHVDINDFRKLDLSKYGWIHMRALYFENTMAMIKELAAYNANREDKIVVSVEFDHNLDDMWPLMDYCDYAIFSKQLAHPNGWLSIEDACMQLDERLGMRFGLNLKRPCLIVLWGDQGAGFMDLAGHYTHSKPHKPRRIVDALGAGDTFVGAFIYALYIRERSLPVAVDFGNRMASYKCSKNGYDHIANILLPPVL</sequence>
<dbReference type="RefSeq" id="XP_016991647.1">
    <property type="nucleotide sequence ID" value="XM_017136158.1"/>
</dbReference>
<dbReference type="OMA" id="WPLVDYC"/>
<dbReference type="AlphaFoldDB" id="A0A6P4FPH5"/>
<evidence type="ECO:0000313" key="2">
    <source>
        <dbReference type="EnsemblMetazoa" id="XP_016991647.1"/>
    </source>
</evidence>
<dbReference type="InterPro" id="IPR011611">
    <property type="entry name" value="PfkB_dom"/>
</dbReference>
<dbReference type="PANTHER" id="PTHR42774:SF3">
    <property type="entry name" value="KETOHEXOKINASE"/>
    <property type="match status" value="1"/>
</dbReference>
<proteinExistence type="predicted"/>
<reference evidence="4" key="2">
    <citation type="submission" date="2025-04" db="UniProtKB">
        <authorList>
            <consortium name="RefSeq"/>
        </authorList>
    </citation>
    <scope>IDENTIFICATION</scope>
</reference>
<dbReference type="PANTHER" id="PTHR42774">
    <property type="entry name" value="PHOSPHOTRANSFERASE SYSTEM TRANSPORT PROTEIN"/>
    <property type="match status" value="1"/>
</dbReference>
<dbReference type="OrthoDB" id="204058at2759"/>
<protein>
    <submittedName>
        <fullName evidence="4">Ketohexokinase</fullName>
    </submittedName>
</protein>